<evidence type="ECO:0000256" key="5">
    <source>
        <dbReference type="ARBA" id="ARBA00023002"/>
    </source>
</evidence>
<evidence type="ECO:0000313" key="7">
    <source>
        <dbReference type="EMBL" id="GAA2728995.1"/>
    </source>
</evidence>
<dbReference type="InterPro" id="IPR012951">
    <property type="entry name" value="BBE"/>
</dbReference>
<evidence type="ECO:0000256" key="3">
    <source>
        <dbReference type="ARBA" id="ARBA00022630"/>
    </source>
</evidence>
<dbReference type="EMBL" id="BAAATZ010000014">
    <property type="protein sequence ID" value="GAA2728995.1"/>
    <property type="molecule type" value="Genomic_DNA"/>
</dbReference>
<dbReference type="InterPro" id="IPR050416">
    <property type="entry name" value="FAD-linked_Oxidoreductase"/>
</dbReference>
<dbReference type="Gene3D" id="3.30.43.10">
    <property type="entry name" value="Uridine Diphospho-n-acetylenolpyruvylglucosamine Reductase, domain 2"/>
    <property type="match status" value="1"/>
</dbReference>
<feature type="domain" description="FAD-binding PCMH-type" evidence="6">
    <location>
        <begin position="36"/>
        <end position="205"/>
    </location>
</feature>
<comment type="cofactor">
    <cofactor evidence="1">
        <name>FAD</name>
        <dbReference type="ChEBI" id="CHEBI:57692"/>
    </cofactor>
</comment>
<dbReference type="Gene3D" id="3.40.462.20">
    <property type="match status" value="1"/>
</dbReference>
<dbReference type="InterPro" id="IPR016167">
    <property type="entry name" value="FAD-bd_PCMH_sub1"/>
</dbReference>
<dbReference type="Pfam" id="PF01565">
    <property type="entry name" value="FAD_binding_4"/>
    <property type="match status" value="1"/>
</dbReference>
<evidence type="ECO:0000256" key="4">
    <source>
        <dbReference type="ARBA" id="ARBA00022827"/>
    </source>
</evidence>
<dbReference type="Gene3D" id="3.30.465.10">
    <property type="match status" value="1"/>
</dbReference>
<dbReference type="PROSITE" id="PS51387">
    <property type="entry name" value="FAD_PCMH"/>
    <property type="match status" value="1"/>
</dbReference>
<dbReference type="PROSITE" id="PS00862">
    <property type="entry name" value="OX2_COVAL_FAD"/>
    <property type="match status" value="1"/>
</dbReference>
<dbReference type="Proteomes" id="UP001501842">
    <property type="component" value="Unassembled WGS sequence"/>
</dbReference>
<organism evidence="7 8">
    <name type="scientific">Actinocorallia aurantiaca</name>
    <dbReference type="NCBI Taxonomy" id="46204"/>
    <lineage>
        <taxon>Bacteria</taxon>
        <taxon>Bacillati</taxon>
        <taxon>Actinomycetota</taxon>
        <taxon>Actinomycetes</taxon>
        <taxon>Streptosporangiales</taxon>
        <taxon>Thermomonosporaceae</taxon>
        <taxon>Actinocorallia</taxon>
    </lineage>
</organism>
<dbReference type="RefSeq" id="WP_344451880.1">
    <property type="nucleotide sequence ID" value="NZ_BAAATZ010000014.1"/>
</dbReference>
<reference evidence="8" key="1">
    <citation type="journal article" date="2019" name="Int. J. Syst. Evol. Microbiol.">
        <title>The Global Catalogue of Microorganisms (GCM) 10K type strain sequencing project: providing services to taxonomists for standard genome sequencing and annotation.</title>
        <authorList>
            <consortium name="The Broad Institute Genomics Platform"/>
            <consortium name="The Broad Institute Genome Sequencing Center for Infectious Disease"/>
            <person name="Wu L."/>
            <person name="Ma J."/>
        </authorList>
    </citation>
    <scope>NUCLEOTIDE SEQUENCE [LARGE SCALE GENOMIC DNA]</scope>
    <source>
        <strain evidence="8">JCM 8201</strain>
    </source>
</reference>
<gene>
    <name evidence="7" type="ORF">GCM10010439_38440</name>
</gene>
<evidence type="ECO:0000313" key="8">
    <source>
        <dbReference type="Proteomes" id="UP001501842"/>
    </source>
</evidence>
<keyword evidence="5" id="KW-0560">Oxidoreductase</keyword>
<name>A0ABP6GQF0_9ACTN</name>
<keyword evidence="4" id="KW-0274">FAD</keyword>
<dbReference type="InterPro" id="IPR006093">
    <property type="entry name" value="Oxy_OxRdtase_FAD_BS"/>
</dbReference>
<protein>
    <submittedName>
        <fullName evidence="7">FAD-binding oxidoreductase</fullName>
    </submittedName>
</protein>
<dbReference type="Pfam" id="PF08031">
    <property type="entry name" value="BBE"/>
    <property type="match status" value="1"/>
</dbReference>
<dbReference type="InterPro" id="IPR016166">
    <property type="entry name" value="FAD-bd_PCMH"/>
</dbReference>
<evidence type="ECO:0000256" key="1">
    <source>
        <dbReference type="ARBA" id="ARBA00001974"/>
    </source>
</evidence>
<dbReference type="PANTHER" id="PTHR42973">
    <property type="entry name" value="BINDING OXIDOREDUCTASE, PUTATIVE (AFU_ORTHOLOGUE AFUA_1G17690)-RELATED"/>
    <property type="match status" value="1"/>
</dbReference>
<keyword evidence="8" id="KW-1185">Reference proteome</keyword>
<evidence type="ECO:0000256" key="2">
    <source>
        <dbReference type="ARBA" id="ARBA00005466"/>
    </source>
</evidence>
<dbReference type="InterPro" id="IPR016169">
    <property type="entry name" value="FAD-bd_PCMH_sub2"/>
</dbReference>
<evidence type="ECO:0000259" key="6">
    <source>
        <dbReference type="PROSITE" id="PS51387"/>
    </source>
</evidence>
<comment type="similarity">
    <text evidence="2">Belongs to the oxygen-dependent FAD-linked oxidoreductase family.</text>
</comment>
<dbReference type="PANTHER" id="PTHR42973:SF39">
    <property type="entry name" value="FAD-BINDING PCMH-TYPE DOMAIN-CONTAINING PROTEIN"/>
    <property type="match status" value="1"/>
</dbReference>
<dbReference type="InterPro" id="IPR036318">
    <property type="entry name" value="FAD-bd_PCMH-like_sf"/>
</dbReference>
<dbReference type="InterPro" id="IPR006094">
    <property type="entry name" value="Oxid_FAD_bind_N"/>
</dbReference>
<accession>A0ABP6GQF0</accession>
<dbReference type="SUPFAM" id="SSF56176">
    <property type="entry name" value="FAD-binding/transporter-associated domain-like"/>
    <property type="match status" value="1"/>
</dbReference>
<sequence>MGSPTWDSLGAGLDGDLVLPGDARYDLARQLQLAEFDTVRPAAVAYCATPADVQASVTFAAANALPVAARSGGHHFAGWSTGTGLVIDLSRIAHIEGRPGRVRLGPGAQAVDALVALAADGLEVVTGICPTVCPAGFVTGGGLGLQTRRFGPASDHLLAATLVTADGRLVRCSAEEEPDLYWALRGGGAASFGVVVDLELSPVPIGRTVGFTVVWPYDRALDLLEHWQEWIAAAPPGLGAEIGPVLMDAAPGAVPTVLMFGAYQGTRADFDDLLAGLCAAAGATPLMADIEEGTHEEVTLGLYRCRDLTPAQRRRTGTTPDGLLPRQPYLRERHRFLPGPLGRDALERALEIFDGDRRPGQLRHVALTALGGAAAEVGRTETAYVHRDARFLAKFTAVGLLDEPAEGDIAFAEEWADRGFALLDLFSDHHSYVNYPDPELDDWRWAYYGENYERLAEVKKSLDPHGLFVFPQSIGSGR</sequence>
<proteinExistence type="inferred from homology"/>
<keyword evidence="3" id="KW-0285">Flavoprotein</keyword>
<comment type="caution">
    <text evidence="7">The sequence shown here is derived from an EMBL/GenBank/DDBJ whole genome shotgun (WGS) entry which is preliminary data.</text>
</comment>